<feature type="region of interest" description="Disordered" evidence="4">
    <location>
        <begin position="707"/>
        <end position="750"/>
    </location>
</feature>
<feature type="domain" description="Protein kinase" evidence="5">
    <location>
        <begin position="549"/>
        <end position="887"/>
    </location>
</feature>
<dbReference type="Gene3D" id="2.130.10.30">
    <property type="entry name" value="Regulator of chromosome condensation 1/beta-lactamase-inhibitor protein II"/>
    <property type="match status" value="1"/>
</dbReference>
<accession>A0ABR2KL70</accession>
<evidence type="ECO:0000256" key="2">
    <source>
        <dbReference type="PROSITE-ProRule" id="PRU00235"/>
    </source>
</evidence>
<dbReference type="PROSITE" id="PS50011">
    <property type="entry name" value="PROTEIN_KINASE_DOM"/>
    <property type="match status" value="1"/>
</dbReference>
<keyword evidence="1" id="KW-0677">Repeat</keyword>
<proteinExistence type="predicted"/>
<feature type="compositionally biased region" description="Basic and acidic residues" evidence="4">
    <location>
        <begin position="707"/>
        <end position="728"/>
    </location>
</feature>
<dbReference type="PROSITE" id="PS00626">
    <property type="entry name" value="RCC1_2"/>
    <property type="match status" value="1"/>
</dbReference>
<dbReference type="EMBL" id="JAPFFF010000004">
    <property type="protein sequence ID" value="KAK8891642.1"/>
    <property type="molecule type" value="Genomic_DNA"/>
</dbReference>
<sequence length="895" mass="101269">MFIVAGLNKDNSIFEASKNKSSNNEVVNPPAECFKQYTFPTLVSSISFYFDHSAFIEKNGQISVLGNNNEGQLGPYFQNSTYNTLTYSNFTGNTKFISSVVGSSYTLFMFTFDQHEKDIYTYISWAPSAGDENDKTHNMSIKLEVNGKPTTPAAIFGGSEKAAIIDVDGNVFVITKEPVRKRILPIVDPLHPEKNAITIPDTTIKVTRLKFANTSSFFSEKAVCVACCNNFTIVLTKSGKLYGNGKINQENNRHVTESDKAKGITDRNCLLEIEEMRGQNVVQISGTFQHSLAVTLDGRVFCVGSNFNGQLGVGPEIKNTWEFIEITEISGKYRIINASSGSGHSIMISDKGEVLTCGNNGYGQLFDDNSSATTSRRYYAEVVNNKLLKGRATFSIAGNCSSGLFINCEIPPNQPNFPIKPNKPYSIPELMVSEAYEKQKLIINDMQSKVDQLRILQNDLPLLKEHSKVTQSQLKSVVQCNHGEIQELKKKLELQRKLFESLKLKNQELSQKVHFLNQNYEIEKIFIDSLENKSESNIHFLDSKLIESFNERKLVSENGFSQNFIIEKKSFLSFRFLNAKVASDKDYNERLRRFFLEYEKLSSLDHPNIARTVGFCRGDSTTAASIVQEHEGIEMNKYSSELSEEEMKIIFEELISSLKYLLSRNIIHENLSPTTILINNNNNNSNSNNNKHIKLQILPQIELQRNEEQLNKEGKGKGKGKEKEKEEKYEEVESEVKSEVENKSESEVESEVEVEVEVEVEEWSEFKAPEVKNKNKNKNNKRNKSGIVSGIVSGSGSVEIDEKSEVYSIGILLIYLLSGLRISESKIYELRSGIEEEEEEMEDGENSNVKTDTKKKINPRMKEFIKMMISEDKNDRPTLEEVEHTIIQSGINFFE</sequence>
<comment type="caution">
    <text evidence="6">The sequence shown here is derived from an EMBL/GenBank/DDBJ whole genome shotgun (WGS) entry which is preliminary data.</text>
</comment>
<evidence type="ECO:0000259" key="5">
    <source>
        <dbReference type="PROSITE" id="PS50011"/>
    </source>
</evidence>
<dbReference type="PANTHER" id="PTHR45622">
    <property type="entry name" value="UBIQUITIN-PROTEIN LIGASE E3A-RELATED"/>
    <property type="match status" value="1"/>
</dbReference>
<reference evidence="6 7" key="1">
    <citation type="submission" date="2024-04" db="EMBL/GenBank/DDBJ databases">
        <title>Tritrichomonas musculus Genome.</title>
        <authorList>
            <person name="Alves-Ferreira E."/>
            <person name="Grigg M."/>
            <person name="Lorenzi H."/>
            <person name="Galac M."/>
        </authorList>
    </citation>
    <scope>NUCLEOTIDE SEQUENCE [LARGE SCALE GENOMIC DNA]</scope>
    <source>
        <strain evidence="6 7">EAF2021</strain>
    </source>
</reference>
<evidence type="ECO:0000256" key="4">
    <source>
        <dbReference type="SAM" id="MobiDB-lite"/>
    </source>
</evidence>
<dbReference type="PROSITE" id="PS50012">
    <property type="entry name" value="RCC1_3"/>
    <property type="match status" value="1"/>
</dbReference>
<name>A0ABR2KL70_9EUKA</name>
<feature type="compositionally biased region" description="Basic and acidic residues" evidence="4">
    <location>
        <begin position="734"/>
        <end position="746"/>
    </location>
</feature>
<evidence type="ECO:0000313" key="6">
    <source>
        <dbReference type="EMBL" id="KAK8891642.1"/>
    </source>
</evidence>
<protein>
    <recommendedName>
        <fullName evidence="5">Protein kinase domain-containing protein</fullName>
    </recommendedName>
</protein>
<evidence type="ECO:0000256" key="1">
    <source>
        <dbReference type="ARBA" id="ARBA00022737"/>
    </source>
</evidence>
<keyword evidence="3" id="KW-0175">Coiled coil</keyword>
<feature type="coiled-coil region" evidence="3">
    <location>
        <begin position="485"/>
        <end position="519"/>
    </location>
</feature>
<gene>
    <name evidence="6" type="ORF">M9Y10_028862</name>
</gene>
<dbReference type="SUPFAM" id="SSF56112">
    <property type="entry name" value="Protein kinase-like (PK-like)"/>
    <property type="match status" value="1"/>
</dbReference>
<dbReference type="Pfam" id="PF00069">
    <property type="entry name" value="Pkinase"/>
    <property type="match status" value="1"/>
</dbReference>
<evidence type="ECO:0000256" key="3">
    <source>
        <dbReference type="SAM" id="Coils"/>
    </source>
</evidence>
<dbReference type="SMART" id="SM00220">
    <property type="entry name" value="S_TKc"/>
    <property type="match status" value="1"/>
</dbReference>
<dbReference type="InterPro" id="IPR009091">
    <property type="entry name" value="RCC1/BLIP-II"/>
</dbReference>
<dbReference type="InterPro" id="IPR051709">
    <property type="entry name" value="Ub-ligase/GTPase-reg"/>
</dbReference>
<evidence type="ECO:0000313" key="7">
    <source>
        <dbReference type="Proteomes" id="UP001470230"/>
    </source>
</evidence>
<dbReference type="InterPro" id="IPR000408">
    <property type="entry name" value="Reg_chr_condens"/>
</dbReference>
<dbReference type="InterPro" id="IPR011009">
    <property type="entry name" value="Kinase-like_dom_sf"/>
</dbReference>
<dbReference type="Gene3D" id="1.10.510.10">
    <property type="entry name" value="Transferase(Phosphotransferase) domain 1"/>
    <property type="match status" value="2"/>
</dbReference>
<dbReference type="PANTHER" id="PTHR45622:SF70">
    <property type="entry name" value="SECRETION-REGULATING GUANINE NUCLEOTIDE EXCHANGE FACTOR"/>
    <property type="match status" value="1"/>
</dbReference>
<dbReference type="Pfam" id="PF13540">
    <property type="entry name" value="RCC1_2"/>
    <property type="match status" value="2"/>
</dbReference>
<feature type="repeat" description="RCC1" evidence="2">
    <location>
        <begin position="298"/>
        <end position="351"/>
    </location>
</feature>
<dbReference type="InterPro" id="IPR000719">
    <property type="entry name" value="Prot_kinase_dom"/>
</dbReference>
<organism evidence="6 7">
    <name type="scientific">Tritrichomonas musculus</name>
    <dbReference type="NCBI Taxonomy" id="1915356"/>
    <lineage>
        <taxon>Eukaryota</taxon>
        <taxon>Metamonada</taxon>
        <taxon>Parabasalia</taxon>
        <taxon>Tritrichomonadida</taxon>
        <taxon>Tritrichomonadidae</taxon>
        <taxon>Tritrichomonas</taxon>
    </lineage>
</organism>
<keyword evidence="7" id="KW-1185">Reference proteome</keyword>
<dbReference type="SUPFAM" id="SSF50985">
    <property type="entry name" value="RCC1/BLIP-II"/>
    <property type="match status" value="1"/>
</dbReference>
<dbReference type="Proteomes" id="UP001470230">
    <property type="component" value="Unassembled WGS sequence"/>
</dbReference>